<organism evidence="1 2">
    <name type="scientific">Trichinella pseudospiralis</name>
    <name type="common">Parasitic roundworm</name>
    <dbReference type="NCBI Taxonomy" id="6337"/>
    <lineage>
        <taxon>Eukaryota</taxon>
        <taxon>Metazoa</taxon>
        <taxon>Ecdysozoa</taxon>
        <taxon>Nematoda</taxon>
        <taxon>Enoplea</taxon>
        <taxon>Dorylaimia</taxon>
        <taxon>Trichinellida</taxon>
        <taxon>Trichinellidae</taxon>
        <taxon>Trichinella</taxon>
    </lineage>
</organism>
<accession>A0A0V0WWS2</accession>
<reference evidence="1 2" key="1">
    <citation type="submission" date="2015-01" db="EMBL/GenBank/DDBJ databases">
        <title>Evolution of Trichinella species and genotypes.</title>
        <authorList>
            <person name="Korhonen P.K."/>
            <person name="Edoardo P."/>
            <person name="Giuseppe L.R."/>
            <person name="Gasser R.B."/>
        </authorList>
    </citation>
    <scope>NUCLEOTIDE SEQUENCE [LARGE SCALE GENOMIC DNA]</scope>
    <source>
        <strain evidence="1">ISS141</strain>
    </source>
</reference>
<evidence type="ECO:0000313" key="1">
    <source>
        <dbReference type="EMBL" id="KRX80239.1"/>
    </source>
</evidence>
<dbReference type="Proteomes" id="UP000054815">
    <property type="component" value="Unassembled WGS sequence"/>
</dbReference>
<dbReference type="AlphaFoldDB" id="A0A0V0WWS2"/>
<evidence type="ECO:0000313" key="2">
    <source>
        <dbReference type="Proteomes" id="UP000054815"/>
    </source>
</evidence>
<dbReference type="EMBL" id="JYDU01000821">
    <property type="protein sequence ID" value="KRX80239.1"/>
    <property type="molecule type" value="Genomic_DNA"/>
</dbReference>
<sequence length="81" mass="8827">LIVKADEAILTGSEDGMIFKPRRLTTSGWMKLSELPLSIKLSMSIKQSIKQVALVVVLSEAAAEEEAEERQTLALSVENAL</sequence>
<protein>
    <submittedName>
        <fullName evidence="1">Uncharacterized protein</fullName>
    </submittedName>
</protein>
<comment type="caution">
    <text evidence="1">The sequence shown here is derived from an EMBL/GenBank/DDBJ whole genome shotgun (WGS) entry which is preliminary data.</text>
</comment>
<proteinExistence type="predicted"/>
<gene>
    <name evidence="1" type="ORF">T4E_3872</name>
</gene>
<feature type="non-terminal residue" evidence="1">
    <location>
        <position position="81"/>
    </location>
</feature>
<name>A0A0V0WWS2_TRIPS</name>
<feature type="non-terminal residue" evidence="1">
    <location>
        <position position="1"/>
    </location>
</feature>